<reference evidence="1 2" key="1">
    <citation type="journal article" date="2015" name="BMC Genomics">
        <title>Insights from the genome of Ophiocordyceps polyrhachis-furcata to pathogenicity and host specificity in insect fungi.</title>
        <authorList>
            <person name="Wichadakul D."/>
            <person name="Kobmoo N."/>
            <person name="Ingsriswang S."/>
            <person name="Tangphatsornruang S."/>
            <person name="Chantasingh D."/>
            <person name="Luangsa-ard J.J."/>
            <person name="Eurwilaichitr L."/>
        </authorList>
    </citation>
    <scope>NUCLEOTIDE SEQUENCE [LARGE SCALE GENOMIC DNA]</scope>
    <source>
        <strain evidence="1 2">BCC 54312</strain>
    </source>
</reference>
<sequence length="74" mass="8368">MEKMRSMRSERSGSDAVLSDWEVQETAYTLGAESGPANEKRSRFSLAKWLRSLRFESIVSSARPDGSDVLWAWA</sequence>
<accession>A0A367LHQ0</accession>
<proteinExistence type="predicted"/>
<gene>
    <name evidence="1" type="ORF">L249_7904</name>
</gene>
<protein>
    <submittedName>
        <fullName evidence="1">Uncharacterized protein</fullName>
    </submittedName>
</protein>
<evidence type="ECO:0000313" key="1">
    <source>
        <dbReference type="EMBL" id="RCI13964.1"/>
    </source>
</evidence>
<keyword evidence="2" id="KW-1185">Reference proteome</keyword>
<evidence type="ECO:0000313" key="2">
    <source>
        <dbReference type="Proteomes" id="UP000253664"/>
    </source>
</evidence>
<dbReference type="AlphaFoldDB" id="A0A367LHQ0"/>
<dbReference type="EMBL" id="LKCN02000005">
    <property type="protein sequence ID" value="RCI13964.1"/>
    <property type="molecule type" value="Genomic_DNA"/>
</dbReference>
<dbReference type="Proteomes" id="UP000253664">
    <property type="component" value="Unassembled WGS sequence"/>
</dbReference>
<name>A0A367LHQ0_9HYPO</name>
<comment type="caution">
    <text evidence="1">The sequence shown here is derived from an EMBL/GenBank/DDBJ whole genome shotgun (WGS) entry which is preliminary data.</text>
</comment>
<organism evidence="1 2">
    <name type="scientific">Ophiocordyceps polyrhachis-furcata BCC 54312</name>
    <dbReference type="NCBI Taxonomy" id="1330021"/>
    <lineage>
        <taxon>Eukaryota</taxon>
        <taxon>Fungi</taxon>
        <taxon>Dikarya</taxon>
        <taxon>Ascomycota</taxon>
        <taxon>Pezizomycotina</taxon>
        <taxon>Sordariomycetes</taxon>
        <taxon>Hypocreomycetidae</taxon>
        <taxon>Hypocreales</taxon>
        <taxon>Ophiocordycipitaceae</taxon>
        <taxon>Ophiocordyceps</taxon>
    </lineage>
</organism>